<dbReference type="PANTHER" id="PTHR32343">
    <property type="entry name" value="SERINE/ARGININE-RICH SPLICING FACTOR"/>
    <property type="match status" value="1"/>
</dbReference>
<dbReference type="Proteomes" id="UP000469452">
    <property type="component" value="Unassembled WGS sequence"/>
</dbReference>
<accession>A0A6A5AI20</accession>
<gene>
    <name evidence="2" type="ORF">AaE_006953</name>
</gene>
<dbReference type="GO" id="GO:0003676">
    <property type="term" value="F:nucleic acid binding"/>
    <property type="evidence" value="ECO:0007669"/>
    <property type="project" value="InterPro"/>
</dbReference>
<feature type="domain" description="Ubiquitin-like" evidence="1">
    <location>
        <begin position="1"/>
        <end position="77"/>
    </location>
</feature>
<dbReference type="InterPro" id="IPR000626">
    <property type="entry name" value="Ubiquitin-like_dom"/>
</dbReference>
<dbReference type="InterPro" id="IPR035979">
    <property type="entry name" value="RBD_domain_sf"/>
</dbReference>
<dbReference type="PROSITE" id="PS50053">
    <property type="entry name" value="UBIQUITIN_2"/>
    <property type="match status" value="1"/>
</dbReference>
<protein>
    <recommendedName>
        <fullName evidence="1">Ubiquitin-like domain-containing protein</fullName>
    </recommendedName>
</protein>
<dbReference type="AlphaFoldDB" id="A0A6A5AI20"/>
<reference evidence="2 3" key="1">
    <citation type="submission" date="2019-06" db="EMBL/GenBank/DDBJ databases">
        <title>Genomics analysis of Aphanomyces spp. identifies a new class of oomycete effector associated with host adaptation.</title>
        <authorList>
            <person name="Gaulin E."/>
        </authorList>
    </citation>
    <scope>NUCLEOTIDE SEQUENCE [LARGE SCALE GENOMIC DNA]</scope>
    <source>
        <strain evidence="2 3">E</strain>
    </source>
</reference>
<dbReference type="EMBL" id="VJMI01012633">
    <property type="protein sequence ID" value="KAF0749697.1"/>
    <property type="molecule type" value="Genomic_DNA"/>
</dbReference>
<proteinExistence type="predicted"/>
<comment type="caution">
    <text evidence="2">The sequence shown here is derived from an EMBL/GenBank/DDBJ whole genome shotgun (WGS) entry which is preliminary data.</text>
</comment>
<evidence type="ECO:0000259" key="1">
    <source>
        <dbReference type="PROSITE" id="PS50053"/>
    </source>
</evidence>
<evidence type="ECO:0000313" key="2">
    <source>
        <dbReference type="EMBL" id="KAF0749697.1"/>
    </source>
</evidence>
<dbReference type="PANTHER" id="PTHR32343:SF10">
    <property type="entry name" value="RNA-BINDING REGION RNP-1 DOMAIN-CONTAINING PROTEIN"/>
    <property type="match status" value="1"/>
</dbReference>
<dbReference type="VEuPathDB" id="FungiDB:H257_01215"/>
<sequence length="359" mass="37450">MFITVQELAKERYVVEVPREATVEALVQAIAAVRPSINLADVKLEFPEGREITTGALAAAGIDDGSTVFLQASPSLGHHEDAESVTSDEMSSTIIVTNIPIADKIATEHAVAALFTKSGSIKRLILQEDGDNVYQHAVIVFASPEAASISLHHSGATLLNGVITVVAANTLSADAPHPSRSGAAVKSIAKVFAGGISSAKGFDEHHKISLSVKSAAEVAKLKAKELDSQFKVSEKISEVDEKYHVSEKATKATNFAIGTAKSAMANPVVSTGVKKLGSMFSSVMTLASHAVDEVKTQIKVEDEKRLKSPTRQSVDIAAPLFPVPDAAAASAAVVPPPPPPLPFVASVAPPAPGGNYKDI</sequence>
<evidence type="ECO:0000313" key="3">
    <source>
        <dbReference type="Proteomes" id="UP000469452"/>
    </source>
</evidence>
<name>A0A6A5AI20_APHAT</name>
<dbReference type="SUPFAM" id="SSF54928">
    <property type="entry name" value="RNA-binding domain, RBD"/>
    <property type="match status" value="1"/>
</dbReference>
<organism evidence="2 3">
    <name type="scientific">Aphanomyces astaci</name>
    <name type="common">Crayfish plague agent</name>
    <dbReference type="NCBI Taxonomy" id="112090"/>
    <lineage>
        <taxon>Eukaryota</taxon>
        <taxon>Sar</taxon>
        <taxon>Stramenopiles</taxon>
        <taxon>Oomycota</taxon>
        <taxon>Saprolegniomycetes</taxon>
        <taxon>Saprolegniales</taxon>
        <taxon>Verrucalvaceae</taxon>
        <taxon>Aphanomyces</taxon>
    </lineage>
</organism>